<accession>A0ABV3VBG2</accession>
<dbReference type="Proteomes" id="UP001558474">
    <property type="component" value="Unassembled WGS sequence"/>
</dbReference>
<comment type="caution">
    <text evidence="2">The sequence shown here is derived from an EMBL/GenBank/DDBJ whole genome shotgun (WGS) entry which is preliminary data.</text>
</comment>
<evidence type="ECO:0000313" key="2">
    <source>
        <dbReference type="EMBL" id="MEX3738751.1"/>
    </source>
</evidence>
<proteinExistence type="predicted"/>
<name>A0ABV3VBG2_9MYCO</name>
<organism evidence="2 3">
    <name type="scientific">Mycolicibacterium porcinum</name>
    <dbReference type="NCBI Taxonomy" id="39693"/>
    <lineage>
        <taxon>Bacteria</taxon>
        <taxon>Bacillati</taxon>
        <taxon>Actinomycetota</taxon>
        <taxon>Actinomycetes</taxon>
        <taxon>Mycobacteriales</taxon>
        <taxon>Mycobacteriaceae</taxon>
        <taxon>Mycolicibacterium</taxon>
    </lineage>
</organism>
<protein>
    <recommendedName>
        <fullName evidence="1">DUF7832 domain-containing protein</fullName>
    </recommendedName>
</protein>
<reference evidence="2 3" key="1">
    <citation type="submission" date="2024-04" db="EMBL/GenBank/DDBJ databases">
        <title>Genomic Markers of Mycobacteria.</title>
        <authorList>
            <person name="Soliman M.S."/>
            <person name="Elkholy A."/>
            <person name="Soliman N.S."/>
            <person name="Abbas A."/>
            <person name="Khayrat S."/>
            <person name="Shawky S."/>
        </authorList>
    </citation>
    <scope>NUCLEOTIDE SEQUENCE [LARGE SCALE GENOMIC DNA]</scope>
    <source>
        <strain evidence="2 3">Egy-CU-AM5</strain>
    </source>
</reference>
<dbReference type="InterPro" id="IPR057154">
    <property type="entry name" value="DUF7832"/>
</dbReference>
<gene>
    <name evidence="2" type="ORF">ABFW12_10975</name>
</gene>
<dbReference type="Pfam" id="PF25191">
    <property type="entry name" value="DUF7832"/>
    <property type="match status" value="1"/>
</dbReference>
<sequence length="351" mass="40122">MLPLLADYPPYLTPFPGVTEALSLEQCEANLQYLLDERQHRLSIAADLLGHFGIDLRAGMRADDPTAFLAELDRWARSEWPALHTPTFSVKPNVWLRLPKDGLHIELAMLMDIAIVLGETVVGHRSEYSWQLDLDPKHADMTSYRRVVVAKSTHDSIQLDFEYKCINSFDAFARRIPASYPLGFGALAASTGQYDPVEKPVGPVRESTGPHVYDKAKYHDNSLVSDYGFDPDTAVEQSRVPTAFFYGWLAKQGFLNVDPHDLVDYLARRETAVRLYEDFAECLIDWMLTDEGNAFARHYFHWHADGFFEDLTATLAADLPSEFHIIYTFEGQDRIDTVIDRRYTQWRNNQP</sequence>
<feature type="domain" description="DUF7832" evidence="1">
    <location>
        <begin position="212"/>
        <end position="325"/>
    </location>
</feature>
<evidence type="ECO:0000313" key="3">
    <source>
        <dbReference type="Proteomes" id="UP001558474"/>
    </source>
</evidence>
<dbReference type="EMBL" id="JBDLOU010000018">
    <property type="protein sequence ID" value="MEX3738751.1"/>
    <property type="molecule type" value="Genomic_DNA"/>
</dbReference>
<evidence type="ECO:0000259" key="1">
    <source>
        <dbReference type="Pfam" id="PF25191"/>
    </source>
</evidence>
<keyword evidence="3" id="KW-1185">Reference proteome</keyword>
<dbReference type="RefSeq" id="WP_368572972.1">
    <property type="nucleotide sequence ID" value="NZ_JBDLOU010000018.1"/>
</dbReference>